<keyword evidence="1" id="KW-0472">Membrane</keyword>
<evidence type="ECO:0000256" key="1">
    <source>
        <dbReference type="SAM" id="Phobius"/>
    </source>
</evidence>
<dbReference type="RefSeq" id="WP_218544297.1">
    <property type="nucleotide sequence ID" value="NZ_JAGSPD010000001.1"/>
</dbReference>
<keyword evidence="3" id="KW-1185">Reference proteome</keyword>
<dbReference type="Proteomes" id="UP001138894">
    <property type="component" value="Unassembled WGS sequence"/>
</dbReference>
<dbReference type="InterPro" id="IPR032593">
    <property type="entry name" value="DUF4907"/>
</dbReference>
<dbReference type="AlphaFoldDB" id="A0A9X1JM02"/>
<keyword evidence="1" id="KW-1133">Transmembrane helix</keyword>
<evidence type="ECO:0000313" key="3">
    <source>
        <dbReference type="Proteomes" id="UP001138894"/>
    </source>
</evidence>
<protein>
    <submittedName>
        <fullName evidence="2">DUF4907 domain-containing protein</fullName>
    </submittedName>
</protein>
<name>A0A9X1JM02_9FLAO</name>
<keyword evidence="1" id="KW-0812">Transmembrane</keyword>
<dbReference type="Pfam" id="PF16250">
    <property type="entry name" value="DUF4907"/>
    <property type="match status" value="1"/>
</dbReference>
<feature type="transmembrane region" description="Helical" evidence="1">
    <location>
        <begin position="6"/>
        <end position="26"/>
    </location>
</feature>
<proteinExistence type="predicted"/>
<evidence type="ECO:0000313" key="2">
    <source>
        <dbReference type="EMBL" id="MBV7267746.1"/>
    </source>
</evidence>
<sequence>MKEVFKYVSIFSIIVIAIALIFPAITNMDGEKEKNKYYLKVLKKDTCWIYEIAKNDKVLIRQEYIPAIRGKQVFKSKKDAEIIGKLVLNKLYRNQIPRLTIDEVTANNITFNNL</sequence>
<reference evidence="2" key="1">
    <citation type="submission" date="2021-04" db="EMBL/GenBank/DDBJ databases">
        <authorList>
            <person name="Pira H."/>
            <person name="Risdian C."/>
            <person name="Wink J."/>
        </authorList>
    </citation>
    <scope>NUCLEOTIDE SEQUENCE</scope>
    <source>
        <strain evidence="2">WHY3</strain>
    </source>
</reference>
<dbReference type="EMBL" id="JAGSPD010000001">
    <property type="protein sequence ID" value="MBV7267746.1"/>
    <property type="molecule type" value="Genomic_DNA"/>
</dbReference>
<gene>
    <name evidence="2" type="ORF">KCG49_00920</name>
</gene>
<comment type="caution">
    <text evidence="2">The sequence shown here is derived from an EMBL/GenBank/DDBJ whole genome shotgun (WGS) entry which is preliminary data.</text>
</comment>
<organism evidence="2 3">
    <name type="scientific">Winogradskyella luteola</name>
    <dbReference type="NCBI Taxonomy" id="2828330"/>
    <lineage>
        <taxon>Bacteria</taxon>
        <taxon>Pseudomonadati</taxon>
        <taxon>Bacteroidota</taxon>
        <taxon>Flavobacteriia</taxon>
        <taxon>Flavobacteriales</taxon>
        <taxon>Flavobacteriaceae</taxon>
        <taxon>Winogradskyella</taxon>
    </lineage>
</organism>
<accession>A0A9X1JM02</accession>